<dbReference type="InterPro" id="IPR015300">
    <property type="entry name" value="DNA-bd_pseudobarrel_sf"/>
</dbReference>
<feature type="compositionally biased region" description="Low complexity" evidence="6">
    <location>
        <begin position="354"/>
        <end position="367"/>
    </location>
</feature>
<reference evidence="8" key="2">
    <citation type="submission" date="2018-10" db="UniProtKB">
        <authorList>
            <consortium name="EnsemblPlants"/>
        </authorList>
    </citation>
    <scope>IDENTIFICATION</scope>
</reference>
<keyword evidence="4" id="KW-0804">Transcription</keyword>
<dbReference type="Gramene" id="TraesCS7B03G0979500.1">
    <property type="protein sequence ID" value="TraesCS7B03G0979500.1.CDS"/>
    <property type="gene ID" value="TraesCS7B03G0979500"/>
</dbReference>
<dbReference type="AlphaFoldDB" id="A0A3B6SQZ1"/>
<feature type="compositionally biased region" description="Basic and acidic residues" evidence="6">
    <location>
        <begin position="338"/>
        <end position="353"/>
    </location>
</feature>
<evidence type="ECO:0000256" key="3">
    <source>
        <dbReference type="ARBA" id="ARBA00023125"/>
    </source>
</evidence>
<dbReference type="PANTHER" id="PTHR31391:SF91">
    <property type="entry name" value="TF-B3 DOMAIN-CONTAINING PROTEIN"/>
    <property type="match status" value="1"/>
</dbReference>
<feature type="compositionally biased region" description="Acidic residues" evidence="6">
    <location>
        <begin position="229"/>
        <end position="245"/>
    </location>
</feature>
<sequence length="628" mass="71318">MVRRRGRIGGKERKMGRRRTHIRKKKEENEKEEQGQKEIEKEKEEEQKEINEQRGRKENGKEEYDSMERDEKDQNGNKNCPHFFRAIISYSFMEHVTIPVGFHKNLEDCTSLVSLRGPSGNKWPVELAKISGELCFARGWKEFLSDHRVGYGYLLVFRYDGQSQFSVTIFLPSSCEAPYASLAQPQHKDINVASDEDKGLTSTNADGTAPQEEDTHTDTGIDGTLQNESSEEEENSLEDEDAHDVEDTLSETLGNDEDCERRMWSNDALEPAQQQQDDRCKTGDGFMVRKRARFRKVDDIMAQVDQSKKSRTAEWKNSTAPSGEPTSGGAASSDSLAESEHHPPIMSKAEEIRSPSGGSASMSAVSSDNLAELASRPSKDSKDEGKSSATPLIVYTRSAASASKRVPLKKALEETTSSDNLAVHTGVFAPESVSSNITTWNKSFDKRLSKQNQFPMFNKSNGENQPGRILIKVMRRPGLMSQRRLVTQREKEYAMERALRFKSDRPFYIKAMRHNDVYALYFMIIPDKFVKTFLPKESRKMTLWDPQAKPWKVWYEYASPHAAFSAGWGALAMENNLEKWDVCIFELLDQEYNIKLHVYKVVLEITPCVITPKPRTCASVNSPQYVLI</sequence>
<feature type="region of interest" description="Disordered" evidence="6">
    <location>
        <begin position="302"/>
        <end position="390"/>
    </location>
</feature>
<keyword evidence="2" id="KW-0805">Transcription regulation</keyword>
<dbReference type="Gene3D" id="2.40.330.10">
    <property type="entry name" value="DNA-binding pseudobarrel domain"/>
    <property type="match status" value="2"/>
</dbReference>
<dbReference type="GO" id="GO:0003677">
    <property type="term" value="F:DNA binding"/>
    <property type="evidence" value="ECO:0007669"/>
    <property type="project" value="UniProtKB-KW"/>
</dbReference>
<protein>
    <recommendedName>
        <fullName evidence="7">TF-B3 domain-containing protein</fullName>
    </recommendedName>
</protein>
<feature type="compositionally biased region" description="Polar residues" evidence="6">
    <location>
        <begin position="315"/>
        <end position="336"/>
    </location>
</feature>
<dbReference type="SMR" id="A0A3B6SQZ1"/>
<dbReference type="OMA" id="RTCMLIH"/>
<dbReference type="InterPro" id="IPR044837">
    <property type="entry name" value="REM16-like"/>
</dbReference>
<dbReference type="InterPro" id="IPR003340">
    <property type="entry name" value="B3_DNA-bd"/>
</dbReference>
<evidence type="ECO:0000256" key="2">
    <source>
        <dbReference type="ARBA" id="ARBA00023015"/>
    </source>
</evidence>
<name>A0A3B6SQZ1_WHEAT</name>
<dbReference type="SUPFAM" id="SSF101936">
    <property type="entry name" value="DNA-binding pseudobarrel domain"/>
    <property type="match status" value="2"/>
</dbReference>
<keyword evidence="5" id="KW-0539">Nucleus</keyword>
<dbReference type="GO" id="GO:0005634">
    <property type="term" value="C:nucleus"/>
    <property type="evidence" value="ECO:0007669"/>
    <property type="project" value="UniProtKB-SubCell"/>
</dbReference>
<comment type="subcellular location">
    <subcellularLocation>
        <location evidence="1">Nucleus</location>
    </subcellularLocation>
</comment>
<dbReference type="SMART" id="SM01019">
    <property type="entry name" value="B3"/>
    <property type="match status" value="2"/>
</dbReference>
<keyword evidence="9" id="KW-1185">Reference proteome</keyword>
<evidence type="ECO:0000256" key="6">
    <source>
        <dbReference type="SAM" id="MobiDB-lite"/>
    </source>
</evidence>
<evidence type="ECO:0000259" key="7">
    <source>
        <dbReference type="PROSITE" id="PS50863"/>
    </source>
</evidence>
<dbReference type="Gramene" id="TraesCS7B02G364000.1">
    <property type="protein sequence ID" value="TraesCS7B02G364000.1"/>
    <property type="gene ID" value="TraesCS7B02G364000"/>
</dbReference>
<dbReference type="CDD" id="cd10017">
    <property type="entry name" value="B3_DNA"/>
    <property type="match status" value="2"/>
</dbReference>
<feature type="region of interest" description="Disordered" evidence="6">
    <location>
        <begin position="196"/>
        <end position="245"/>
    </location>
</feature>
<accession>A0A3B6SQZ1</accession>
<evidence type="ECO:0000256" key="4">
    <source>
        <dbReference type="ARBA" id="ARBA00023163"/>
    </source>
</evidence>
<feature type="compositionally biased region" description="Basic and acidic residues" evidence="6">
    <location>
        <begin position="377"/>
        <end position="386"/>
    </location>
</feature>
<keyword evidence="3" id="KW-0238">DNA-binding</keyword>
<organism evidence="8">
    <name type="scientific">Triticum aestivum</name>
    <name type="common">Wheat</name>
    <dbReference type="NCBI Taxonomy" id="4565"/>
    <lineage>
        <taxon>Eukaryota</taxon>
        <taxon>Viridiplantae</taxon>
        <taxon>Streptophyta</taxon>
        <taxon>Embryophyta</taxon>
        <taxon>Tracheophyta</taxon>
        <taxon>Spermatophyta</taxon>
        <taxon>Magnoliopsida</taxon>
        <taxon>Liliopsida</taxon>
        <taxon>Poales</taxon>
        <taxon>Poaceae</taxon>
        <taxon>BOP clade</taxon>
        <taxon>Pooideae</taxon>
        <taxon>Triticodae</taxon>
        <taxon>Triticeae</taxon>
        <taxon>Triticinae</taxon>
        <taxon>Triticum</taxon>
    </lineage>
</organism>
<feature type="compositionally biased region" description="Basic and acidic residues" evidence="6">
    <location>
        <begin position="25"/>
        <end position="75"/>
    </location>
</feature>
<feature type="domain" description="TF-B3" evidence="7">
    <location>
        <begin position="508"/>
        <end position="602"/>
    </location>
</feature>
<evidence type="ECO:0000256" key="1">
    <source>
        <dbReference type="ARBA" id="ARBA00004123"/>
    </source>
</evidence>
<feature type="domain" description="TF-B3" evidence="7">
    <location>
        <begin position="81"/>
        <end position="173"/>
    </location>
</feature>
<feature type="compositionally biased region" description="Basic residues" evidence="6">
    <location>
        <begin position="1"/>
        <end position="24"/>
    </location>
</feature>
<reference evidence="8" key="1">
    <citation type="submission" date="2018-08" db="EMBL/GenBank/DDBJ databases">
        <authorList>
            <person name="Rossello M."/>
        </authorList>
    </citation>
    <scope>NUCLEOTIDE SEQUENCE [LARGE SCALE GENOMIC DNA]</scope>
    <source>
        <strain evidence="8">cv. Chinese Spring</strain>
    </source>
</reference>
<dbReference type="Proteomes" id="UP000019116">
    <property type="component" value="Chromosome 7B"/>
</dbReference>
<dbReference type="Pfam" id="PF02362">
    <property type="entry name" value="B3"/>
    <property type="match status" value="2"/>
</dbReference>
<dbReference type="PANTHER" id="PTHR31391">
    <property type="entry name" value="B3 DOMAIN-CONTAINING PROTEIN OS11G0197600-RELATED"/>
    <property type="match status" value="1"/>
</dbReference>
<evidence type="ECO:0000256" key="5">
    <source>
        <dbReference type="ARBA" id="ARBA00023242"/>
    </source>
</evidence>
<dbReference type="STRING" id="4565.A0A3B6SQZ1"/>
<dbReference type="PROSITE" id="PS50863">
    <property type="entry name" value="B3"/>
    <property type="match status" value="2"/>
</dbReference>
<dbReference type="EnsemblPlants" id="TraesCS7B02G364000.1">
    <property type="protein sequence ID" value="TraesCS7B02G364000.1"/>
    <property type="gene ID" value="TraesCS7B02G364000"/>
</dbReference>
<feature type="region of interest" description="Disordered" evidence="6">
    <location>
        <begin position="1"/>
        <end position="77"/>
    </location>
</feature>
<evidence type="ECO:0000313" key="9">
    <source>
        <dbReference type="Proteomes" id="UP000019116"/>
    </source>
</evidence>
<proteinExistence type="predicted"/>
<evidence type="ECO:0000313" key="8">
    <source>
        <dbReference type="EnsemblPlants" id="TraesCS7B02G364000.1"/>
    </source>
</evidence>